<accession>A0A814JYB8</accession>
<organism evidence="1 5">
    <name type="scientific">Rotaria sordida</name>
    <dbReference type="NCBI Taxonomy" id="392033"/>
    <lineage>
        <taxon>Eukaryota</taxon>
        <taxon>Metazoa</taxon>
        <taxon>Spiralia</taxon>
        <taxon>Gnathifera</taxon>
        <taxon>Rotifera</taxon>
        <taxon>Eurotatoria</taxon>
        <taxon>Bdelloidea</taxon>
        <taxon>Philodinida</taxon>
        <taxon>Philodinidae</taxon>
        <taxon>Rotaria</taxon>
    </lineage>
</organism>
<evidence type="ECO:0000313" key="3">
    <source>
        <dbReference type="EMBL" id="CAF3665751.1"/>
    </source>
</evidence>
<evidence type="ECO:0000313" key="2">
    <source>
        <dbReference type="EMBL" id="CAF1057510.1"/>
    </source>
</evidence>
<dbReference type="EMBL" id="CAJOAX010005848">
    <property type="protein sequence ID" value="CAF3962076.1"/>
    <property type="molecule type" value="Genomic_DNA"/>
</dbReference>
<dbReference type="AlphaFoldDB" id="A0A814JYB8"/>
<evidence type="ECO:0000313" key="4">
    <source>
        <dbReference type="EMBL" id="CAF3962076.1"/>
    </source>
</evidence>
<dbReference type="EMBL" id="CAJNOO010000826">
    <property type="protein sequence ID" value="CAF1042011.1"/>
    <property type="molecule type" value="Genomic_DNA"/>
</dbReference>
<evidence type="ECO:0000313" key="1">
    <source>
        <dbReference type="EMBL" id="CAF1042011.1"/>
    </source>
</evidence>
<proteinExistence type="predicted"/>
<dbReference type="Proteomes" id="UP000663823">
    <property type="component" value="Unassembled WGS sequence"/>
</dbReference>
<name>A0A814JYB8_9BILA</name>
<dbReference type="Proteomes" id="UP000663882">
    <property type="component" value="Unassembled WGS sequence"/>
</dbReference>
<dbReference type="Proteomes" id="UP000663874">
    <property type="component" value="Unassembled WGS sequence"/>
</dbReference>
<dbReference type="EMBL" id="CAJOBE010000612">
    <property type="protein sequence ID" value="CAF3665751.1"/>
    <property type="molecule type" value="Genomic_DNA"/>
</dbReference>
<reference evidence="1" key="1">
    <citation type="submission" date="2021-02" db="EMBL/GenBank/DDBJ databases">
        <authorList>
            <person name="Nowell W R."/>
        </authorList>
    </citation>
    <scope>NUCLEOTIDE SEQUENCE</scope>
</reference>
<evidence type="ECO:0000313" key="5">
    <source>
        <dbReference type="Proteomes" id="UP000663882"/>
    </source>
</evidence>
<gene>
    <name evidence="3" type="ORF">FNK824_LOCUS6851</name>
    <name evidence="4" type="ORF">OTI717_LOCUS26959</name>
    <name evidence="1" type="ORF">RFH988_LOCUS16271</name>
    <name evidence="2" type="ORF">SEV965_LOCUS13669</name>
</gene>
<comment type="caution">
    <text evidence="1">The sequence shown here is derived from an EMBL/GenBank/DDBJ whole genome shotgun (WGS) entry which is preliminary data.</text>
</comment>
<dbReference type="OrthoDB" id="10298005at2759"/>
<protein>
    <submittedName>
        <fullName evidence="1">Uncharacterized protein</fullName>
    </submittedName>
</protein>
<dbReference type="EMBL" id="CAJNOU010000653">
    <property type="protein sequence ID" value="CAF1057510.1"/>
    <property type="molecule type" value="Genomic_DNA"/>
</dbReference>
<sequence>MIISIWKSEQEDQHIIHALFGDIYKNDIVYYGFVDLDKSEYNILSTLNVDDVGNPQKRKHQIVPLTYDPSNDIVFMSAINNQNKTILSVIDATNGMLLHTFNSIPNEIISLQYDIFNNKLFAHTETNDKNLTQIVEIDTNNGNFRTNIWS</sequence>
<dbReference type="Proteomes" id="UP000663889">
    <property type="component" value="Unassembled WGS sequence"/>
</dbReference>